<accession>L1JZQ2</accession>
<dbReference type="PANTHER" id="PTHR10766:SF111">
    <property type="entry name" value="TRANSMEMBRANE 9 SUPERFAMILY MEMBER 2"/>
    <property type="match status" value="1"/>
</dbReference>
<dbReference type="EMBL" id="JH992969">
    <property type="protein sequence ID" value="EKX53685.1"/>
    <property type="molecule type" value="Genomic_DNA"/>
</dbReference>
<dbReference type="AlphaFoldDB" id="L1JZQ2"/>
<sequence length="598" mass="69112">MPGEKLNAKVEALTSTRTQLPYEYYVLPFCRNALNLGEVLRGSRIYNTPYSFNMGVNQNCKILCHKEYTQEEVQEFALMIEEEYRAHFLLDNLPVAMTVFHENGPELTYETGYPIATKHSSESRKNSKPQIALFNHLRFTILYHEDPKKHAQRIVGFEVEPLSVKHTYLNKVDFEECLGRQSGENGLCNLNTCSAKKQRRTEVLWTYDVIFQPSKIKWSTRWDTYLQSADDAQVHWFSILNSFMIVLFLSGLIAMIMIRTLRKDFDRYQRKDVIEEGQEETGWKLVHGDVFRPPIMSGWLSVMIGTGVQLSVSACFLMIFACFGFLSPANRGALMQAMLFLFVFMGMVGGYTSARFFRMFKGNRWKSNSLWTAMLFPGFVFALFFVLNLMIWGQKSSGAVPFGTLFALLSMWLFISTPLVIVGSYFGFRKQPIEFPVRTNQIPRQVPIQPWFVNGPLNILVGGVLPFGAVFVEVFYVLSSIWLHQFYYLFGFLFLVLLILLMTCAEVTIVLCYFQLCSENYHWWWRAYFTAGCSSLYLFLYSMYYAYTKLQMARAVAGLLYVGYMLIVSVSFFLITGSFGFIACFIFVRHIYSSIKID</sequence>
<evidence type="ECO:0000256" key="5">
    <source>
        <dbReference type="ARBA" id="ARBA00022989"/>
    </source>
</evidence>
<evidence type="ECO:0000256" key="6">
    <source>
        <dbReference type="ARBA" id="ARBA00023136"/>
    </source>
</evidence>
<dbReference type="GO" id="GO:0072657">
    <property type="term" value="P:protein localization to membrane"/>
    <property type="evidence" value="ECO:0007669"/>
    <property type="project" value="TreeGrafter"/>
</dbReference>
<comment type="similarity">
    <text evidence="2 7">Belongs to the nonaspanin (TM9SF) (TC 9.A.2) family.</text>
</comment>
<proteinExistence type="inferred from homology"/>
<dbReference type="Pfam" id="PF02990">
    <property type="entry name" value="EMP70"/>
    <property type="match status" value="1"/>
</dbReference>
<evidence type="ECO:0000313" key="10">
    <source>
        <dbReference type="Proteomes" id="UP000011087"/>
    </source>
</evidence>
<dbReference type="PANTHER" id="PTHR10766">
    <property type="entry name" value="TRANSMEMBRANE 9 SUPERFAMILY PROTEIN"/>
    <property type="match status" value="1"/>
</dbReference>
<dbReference type="HOGENOM" id="CLU_010714_4_1_1"/>
<dbReference type="EnsemblProtists" id="EKX53685">
    <property type="protein sequence ID" value="EKX53685"/>
    <property type="gene ID" value="GUITHDRAFT_156950"/>
</dbReference>
<organism evidence="8">
    <name type="scientific">Guillardia theta (strain CCMP2712)</name>
    <name type="common">Cryptophyte</name>
    <dbReference type="NCBI Taxonomy" id="905079"/>
    <lineage>
        <taxon>Eukaryota</taxon>
        <taxon>Cryptophyceae</taxon>
        <taxon>Pyrenomonadales</taxon>
        <taxon>Geminigeraceae</taxon>
        <taxon>Guillardia</taxon>
    </lineage>
</organism>
<feature type="transmembrane region" description="Helical" evidence="7">
    <location>
        <begin position="333"/>
        <end position="357"/>
    </location>
</feature>
<dbReference type="Proteomes" id="UP000011087">
    <property type="component" value="Unassembled WGS sequence"/>
</dbReference>
<keyword evidence="4" id="KW-0732">Signal</keyword>
<keyword evidence="3 7" id="KW-0812">Transmembrane</keyword>
<dbReference type="RefSeq" id="XP_005840665.1">
    <property type="nucleotide sequence ID" value="XM_005840608.1"/>
</dbReference>
<evidence type="ECO:0000256" key="4">
    <source>
        <dbReference type="ARBA" id="ARBA00022729"/>
    </source>
</evidence>
<keyword evidence="10" id="KW-1185">Reference proteome</keyword>
<dbReference type="PaxDb" id="55529-EKX53685"/>
<evidence type="ECO:0000256" key="3">
    <source>
        <dbReference type="ARBA" id="ARBA00022692"/>
    </source>
</evidence>
<feature type="transmembrane region" description="Helical" evidence="7">
    <location>
        <begin position="405"/>
        <end position="428"/>
    </location>
</feature>
<feature type="transmembrane region" description="Helical" evidence="7">
    <location>
        <begin position="302"/>
        <end position="327"/>
    </location>
</feature>
<reference evidence="9" key="3">
    <citation type="submission" date="2016-03" db="UniProtKB">
        <authorList>
            <consortium name="EnsemblProtists"/>
        </authorList>
    </citation>
    <scope>IDENTIFICATION</scope>
</reference>
<dbReference type="eggNOG" id="KOG1278">
    <property type="taxonomic scope" value="Eukaryota"/>
</dbReference>
<reference evidence="8 10" key="1">
    <citation type="journal article" date="2012" name="Nature">
        <title>Algal genomes reveal evolutionary mosaicism and the fate of nucleomorphs.</title>
        <authorList>
            <consortium name="DOE Joint Genome Institute"/>
            <person name="Curtis B.A."/>
            <person name="Tanifuji G."/>
            <person name="Burki F."/>
            <person name="Gruber A."/>
            <person name="Irimia M."/>
            <person name="Maruyama S."/>
            <person name="Arias M.C."/>
            <person name="Ball S.G."/>
            <person name="Gile G.H."/>
            <person name="Hirakawa Y."/>
            <person name="Hopkins J.F."/>
            <person name="Kuo A."/>
            <person name="Rensing S.A."/>
            <person name="Schmutz J."/>
            <person name="Symeonidi A."/>
            <person name="Elias M."/>
            <person name="Eveleigh R.J."/>
            <person name="Herman E.K."/>
            <person name="Klute M.J."/>
            <person name="Nakayama T."/>
            <person name="Obornik M."/>
            <person name="Reyes-Prieto A."/>
            <person name="Armbrust E.V."/>
            <person name="Aves S.J."/>
            <person name="Beiko R.G."/>
            <person name="Coutinho P."/>
            <person name="Dacks J.B."/>
            <person name="Durnford D.G."/>
            <person name="Fast N.M."/>
            <person name="Green B.R."/>
            <person name="Grisdale C.J."/>
            <person name="Hempel F."/>
            <person name="Henrissat B."/>
            <person name="Hoppner M.P."/>
            <person name="Ishida K."/>
            <person name="Kim E."/>
            <person name="Koreny L."/>
            <person name="Kroth P.G."/>
            <person name="Liu Y."/>
            <person name="Malik S.B."/>
            <person name="Maier U.G."/>
            <person name="McRose D."/>
            <person name="Mock T."/>
            <person name="Neilson J.A."/>
            <person name="Onodera N.T."/>
            <person name="Poole A.M."/>
            <person name="Pritham E.J."/>
            <person name="Richards T.A."/>
            <person name="Rocap G."/>
            <person name="Roy S.W."/>
            <person name="Sarai C."/>
            <person name="Schaack S."/>
            <person name="Shirato S."/>
            <person name="Slamovits C.H."/>
            <person name="Spencer D.F."/>
            <person name="Suzuki S."/>
            <person name="Worden A.Z."/>
            <person name="Zauner S."/>
            <person name="Barry K."/>
            <person name="Bell C."/>
            <person name="Bharti A.K."/>
            <person name="Crow J.A."/>
            <person name="Grimwood J."/>
            <person name="Kramer R."/>
            <person name="Lindquist E."/>
            <person name="Lucas S."/>
            <person name="Salamov A."/>
            <person name="McFadden G.I."/>
            <person name="Lane C.E."/>
            <person name="Keeling P.J."/>
            <person name="Gray M.W."/>
            <person name="Grigoriev I.V."/>
            <person name="Archibald J.M."/>
        </authorList>
    </citation>
    <scope>NUCLEOTIDE SEQUENCE</scope>
    <source>
        <strain evidence="8 10">CCMP2712</strain>
    </source>
</reference>
<keyword evidence="6 7" id="KW-0472">Membrane</keyword>
<feature type="transmembrane region" description="Helical" evidence="7">
    <location>
        <begin position="488"/>
        <end position="514"/>
    </location>
</feature>
<dbReference type="GeneID" id="17310396"/>
<evidence type="ECO:0000256" key="1">
    <source>
        <dbReference type="ARBA" id="ARBA00004141"/>
    </source>
</evidence>
<comment type="subcellular location">
    <subcellularLocation>
        <location evidence="1">Membrane</location>
        <topology evidence="1">Multi-pass membrane protein</topology>
    </subcellularLocation>
</comment>
<evidence type="ECO:0000313" key="8">
    <source>
        <dbReference type="EMBL" id="EKX53685.1"/>
    </source>
</evidence>
<evidence type="ECO:0000313" key="9">
    <source>
        <dbReference type="EnsemblProtists" id="EKX53685"/>
    </source>
</evidence>
<feature type="transmembrane region" description="Helical" evidence="7">
    <location>
        <begin position="526"/>
        <end position="547"/>
    </location>
</feature>
<feature type="transmembrane region" description="Helical" evidence="7">
    <location>
        <begin position="369"/>
        <end position="393"/>
    </location>
</feature>
<dbReference type="KEGG" id="gtt:GUITHDRAFT_156950"/>
<feature type="transmembrane region" description="Helical" evidence="7">
    <location>
        <begin position="236"/>
        <end position="261"/>
    </location>
</feature>
<dbReference type="InterPro" id="IPR004240">
    <property type="entry name" value="EMP70"/>
</dbReference>
<dbReference type="GO" id="GO:0005737">
    <property type="term" value="C:cytoplasm"/>
    <property type="evidence" value="ECO:0007669"/>
    <property type="project" value="UniProtKB-ARBA"/>
</dbReference>
<evidence type="ECO:0000256" key="2">
    <source>
        <dbReference type="ARBA" id="ARBA00005227"/>
    </source>
</evidence>
<feature type="transmembrane region" description="Helical" evidence="7">
    <location>
        <begin position="559"/>
        <end position="588"/>
    </location>
</feature>
<reference evidence="10" key="2">
    <citation type="submission" date="2012-11" db="EMBL/GenBank/DDBJ databases">
        <authorList>
            <person name="Kuo A."/>
            <person name="Curtis B.A."/>
            <person name="Tanifuji G."/>
            <person name="Burki F."/>
            <person name="Gruber A."/>
            <person name="Irimia M."/>
            <person name="Maruyama S."/>
            <person name="Arias M.C."/>
            <person name="Ball S.G."/>
            <person name="Gile G.H."/>
            <person name="Hirakawa Y."/>
            <person name="Hopkins J.F."/>
            <person name="Rensing S.A."/>
            <person name="Schmutz J."/>
            <person name="Symeonidi A."/>
            <person name="Elias M."/>
            <person name="Eveleigh R.J."/>
            <person name="Herman E.K."/>
            <person name="Klute M.J."/>
            <person name="Nakayama T."/>
            <person name="Obornik M."/>
            <person name="Reyes-Prieto A."/>
            <person name="Armbrust E.V."/>
            <person name="Aves S.J."/>
            <person name="Beiko R.G."/>
            <person name="Coutinho P."/>
            <person name="Dacks J.B."/>
            <person name="Durnford D.G."/>
            <person name="Fast N.M."/>
            <person name="Green B.R."/>
            <person name="Grisdale C."/>
            <person name="Hempe F."/>
            <person name="Henrissat B."/>
            <person name="Hoppner M.P."/>
            <person name="Ishida K.-I."/>
            <person name="Kim E."/>
            <person name="Koreny L."/>
            <person name="Kroth P.G."/>
            <person name="Liu Y."/>
            <person name="Malik S.-B."/>
            <person name="Maier U.G."/>
            <person name="McRose D."/>
            <person name="Mock T."/>
            <person name="Neilson J.A."/>
            <person name="Onodera N.T."/>
            <person name="Poole A.M."/>
            <person name="Pritham E.J."/>
            <person name="Richards T.A."/>
            <person name="Rocap G."/>
            <person name="Roy S.W."/>
            <person name="Sarai C."/>
            <person name="Schaack S."/>
            <person name="Shirato S."/>
            <person name="Slamovits C.H."/>
            <person name="Spencer D.F."/>
            <person name="Suzuki S."/>
            <person name="Worden A.Z."/>
            <person name="Zauner S."/>
            <person name="Barry K."/>
            <person name="Bell C."/>
            <person name="Bharti A.K."/>
            <person name="Crow J.A."/>
            <person name="Grimwood J."/>
            <person name="Kramer R."/>
            <person name="Lindquist E."/>
            <person name="Lucas S."/>
            <person name="Salamov A."/>
            <person name="McFadden G.I."/>
            <person name="Lane C.E."/>
            <person name="Keeling P.J."/>
            <person name="Gray M.W."/>
            <person name="Grigoriev I.V."/>
            <person name="Archibald J.M."/>
        </authorList>
    </citation>
    <scope>NUCLEOTIDE SEQUENCE</scope>
    <source>
        <strain evidence="10">CCMP2712</strain>
    </source>
</reference>
<name>L1JZQ2_GUITC</name>
<protein>
    <recommendedName>
        <fullName evidence="7">Transmembrane 9 superfamily member</fullName>
    </recommendedName>
</protein>
<evidence type="ECO:0000256" key="7">
    <source>
        <dbReference type="RuleBase" id="RU363079"/>
    </source>
</evidence>
<dbReference type="OMA" id="EDQPCKI"/>
<gene>
    <name evidence="8" type="ORF">GUITHDRAFT_156950</name>
</gene>
<dbReference type="OrthoDB" id="1666796at2759"/>
<feature type="transmembrane region" description="Helical" evidence="7">
    <location>
        <begin position="459"/>
        <end position="482"/>
    </location>
</feature>
<dbReference type="GO" id="GO:0016020">
    <property type="term" value="C:membrane"/>
    <property type="evidence" value="ECO:0007669"/>
    <property type="project" value="UniProtKB-SubCell"/>
</dbReference>
<keyword evidence="5 7" id="KW-1133">Transmembrane helix</keyword>